<keyword evidence="1" id="KW-0812">Transmembrane</keyword>
<evidence type="ECO:0000256" key="1">
    <source>
        <dbReference type="SAM" id="Phobius"/>
    </source>
</evidence>
<dbReference type="PANTHER" id="PTHR12265">
    <property type="entry name" value="TRANSMEMBRANE PROTEIN 53"/>
    <property type="match status" value="1"/>
</dbReference>
<evidence type="ECO:0000313" key="2">
    <source>
        <dbReference type="EnsemblPlants" id="Kaladp1071s0005.1.v1.1"/>
    </source>
</evidence>
<dbReference type="EnsemblPlants" id="Kaladp1071s0005.1.v1.1">
    <property type="protein sequence ID" value="Kaladp1071s0005.1.v1.1"/>
    <property type="gene ID" value="Kaladp1071s0005.v1.1"/>
</dbReference>
<sequence length="229" mass="26201">MWGFGGRLYWGRKLERCERVEGIVVAFAWMSSEEKNLKKYVELYAGPRLGFVRLSFPVSQHWLSASAVLIYEIFSRFFPDKATALAVDVVLQVVEELKVRPCPVVFASFSGGPKACMYKILQIIDDETNSFVKMDDRQLVRDCIAGFIYDSSPVDFTSDLGTKFALHPTVLKMSQPPRIASWIAHSIASSLDALFLSRFESHRAEYWQTLYATVILPILILYRFRLHKS</sequence>
<protein>
    <submittedName>
        <fullName evidence="2">Uncharacterized protein</fullName>
    </submittedName>
</protein>
<dbReference type="PANTHER" id="PTHR12265:SF0">
    <property type="entry name" value="EXPRESSED PROTEIN"/>
    <property type="match status" value="1"/>
</dbReference>
<name>A0A7N0VLW8_KALFE</name>
<feature type="transmembrane region" description="Helical" evidence="1">
    <location>
        <begin position="206"/>
        <end position="224"/>
    </location>
</feature>
<dbReference type="InterPro" id="IPR008547">
    <property type="entry name" value="DUF829_TMEM53"/>
</dbReference>
<dbReference type="OMA" id="WIAHSIA"/>
<organism evidence="2 3">
    <name type="scientific">Kalanchoe fedtschenkoi</name>
    <name type="common">Lavender scallops</name>
    <name type="synonym">South American air plant</name>
    <dbReference type="NCBI Taxonomy" id="63787"/>
    <lineage>
        <taxon>Eukaryota</taxon>
        <taxon>Viridiplantae</taxon>
        <taxon>Streptophyta</taxon>
        <taxon>Embryophyta</taxon>
        <taxon>Tracheophyta</taxon>
        <taxon>Spermatophyta</taxon>
        <taxon>Magnoliopsida</taxon>
        <taxon>eudicotyledons</taxon>
        <taxon>Gunneridae</taxon>
        <taxon>Pentapetalae</taxon>
        <taxon>Saxifragales</taxon>
        <taxon>Crassulaceae</taxon>
        <taxon>Kalanchoe</taxon>
    </lineage>
</organism>
<evidence type="ECO:0000313" key="3">
    <source>
        <dbReference type="Proteomes" id="UP000594263"/>
    </source>
</evidence>
<accession>A0A7N0VLW8</accession>
<dbReference type="AlphaFoldDB" id="A0A7N0VLW8"/>
<keyword evidence="1" id="KW-0472">Membrane</keyword>
<dbReference type="Proteomes" id="UP000594263">
    <property type="component" value="Unplaced"/>
</dbReference>
<keyword evidence="1" id="KW-1133">Transmembrane helix</keyword>
<proteinExistence type="predicted"/>
<reference evidence="2" key="1">
    <citation type="submission" date="2021-01" db="UniProtKB">
        <authorList>
            <consortium name="EnsemblPlants"/>
        </authorList>
    </citation>
    <scope>IDENTIFICATION</scope>
</reference>
<dbReference type="Gramene" id="Kaladp1071s0005.1.v1.1">
    <property type="protein sequence ID" value="Kaladp1071s0005.1.v1.1"/>
    <property type="gene ID" value="Kaladp1071s0005.v1.1"/>
</dbReference>
<keyword evidence="3" id="KW-1185">Reference proteome</keyword>
<dbReference type="Pfam" id="PF05705">
    <property type="entry name" value="DUF829"/>
    <property type="match status" value="2"/>
</dbReference>